<dbReference type="EMBL" id="JAOPGA020000855">
    <property type="protein sequence ID" value="KAL0482453.1"/>
    <property type="molecule type" value="Genomic_DNA"/>
</dbReference>
<dbReference type="AlphaFoldDB" id="A0AAW2Z082"/>
<comment type="caution">
    <text evidence="7">The sequence shown here is derived from an EMBL/GenBank/DDBJ whole genome shotgun (WGS) entry which is preliminary data.</text>
</comment>
<keyword evidence="8" id="KW-1185">Reference proteome</keyword>
<dbReference type="PANTHER" id="PTHR10869">
    <property type="entry name" value="PROLYL 4-HYDROXYLASE ALPHA SUBUNIT"/>
    <property type="match status" value="1"/>
</dbReference>
<comment type="cofactor">
    <cofactor evidence="1">
        <name>L-ascorbate</name>
        <dbReference type="ChEBI" id="CHEBI:38290"/>
    </cofactor>
</comment>
<keyword evidence="5" id="KW-0408">Iron</keyword>
<evidence type="ECO:0000256" key="5">
    <source>
        <dbReference type="ARBA" id="ARBA00023004"/>
    </source>
</evidence>
<dbReference type="InterPro" id="IPR006620">
    <property type="entry name" value="Pro_4_hyd_alph"/>
</dbReference>
<reference evidence="7 8" key="1">
    <citation type="submission" date="2024-03" db="EMBL/GenBank/DDBJ databases">
        <title>The Acrasis kona genome and developmental transcriptomes reveal deep origins of eukaryotic multicellular pathways.</title>
        <authorList>
            <person name="Sheikh S."/>
            <person name="Fu C.-J."/>
            <person name="Brown M.W."/>
            <person name="Baldauf S.L."/>
        </authorList>
    </citation>
    <scope>NUCLEOTIDE SEQUENCE [LARGE SCALE GENOMIC DNA]</scope>
    <source>
        <strain evidence="7 8">ATCC MYA-3509</strain>
    </source>
</reference>
<dbReference type="Proteomes" id="UP001431209">
    <property type="component" value="Unassembled WGS sequence"/>
</dbReference>
<evidence type="ECO:0000256" key="3">
    <source>
        <dbReference type="ARBA" id="ARBA00022964"/>
    </source>
</evidence>
<dbReference type="InterPro" id="IPR044862">
    <property type="entry name" value="Pro_4_hyd_alph_FE2OG_OXY"/>
</dbReference>
<evidence type="ECO:0000256" key="4">
    <source>
        <dbReference type="ARBA" id="ARBA00023002"/>
    </source>
</evidence>
<evidence type="ECO:0000259" key="6">
    <source>
        <dbReference type="PROSITE" id="PS51471"/>
    </source>
</evidence>
<dbReference type="PROSITE" id="PS51471">
    <property type="entry name" value="FE2OG_OXY"/>
    <property type="match status" value="1"/>
</dbReference>
<feature type="domain" description="Fe2OG dioxygenase" evidence="6">
    <location>
        <begin position="140"/>
        <end position="242"/>
    </location>
</feature>
<evidence type="ECO:0000256" key="1">
    <source>
        <dbReference type="ARBA" id="ARBA00001961"/>
    </source>
</evidence>
<keyword evidence="3" id="KW-0223">Dioxygenase</keyword>
<name>A0AAW2Z082_9EUKA</name>
<protein>
    <submittedName>
        <fullName evidence="7">Prolyl 4-hydroxylase</fullName>
    </submittedName>
</protein>
<dbReference type="Gene3D" id="2.60.120.620">
    <property type="entry name" value="q2cbj1_9rhob like domain"/>
    <property type="match status" value="1"/>
</dbReference>
<accession>A0AAW2Z082</accession>
<dbReference type="InterPro" id="IPR045054">
    <property type="entry name" value="P4HA-like"/>
</dbReference>
<dbReference type="InterPro" id="IPR005123">
    <property type="entry name" value="Oxoglu/Fe-dep_dioxygenase_dom"/>
</dbReference>
<dbReference type="SMART" id="SM00702">
    <property type="entry name" value="P4Hc"/>
    <property type="match status" value="1"/>
</dbReference>
<keyword evidence="4" id="KW-0560">Oxidoreductase</keyword>
<dbReference type="GO" id="GO:0005506">
    <property type="term" value="F:iron ion binding"/>
    <property type="evidence" value="ECO:0007669"/>
    <property type="project" value="InterPro"/>
</dbReference>
<evidence type="ECO:0000313" key="7">
    <source>
        <dbReference type="EMBL" id="KAL0482453.1"/>
    </source>
</evidence>
<evidence type="ECO:0000313" key="8">
    <source>
        <dbReference type="Proteomes" id="UP001431209"/>
    </source>
</evidence>
<dbReference type="GO" id="GO:0031418">
    <property type="term" value="F:L-ascorbic acid binding"/>
    <property type="evidence" value="ECO:0007669"/>
    <property type="project" value="InterPro"/>
</dbReference>
<dbReference type="Pfam" id="PF13640">
    <property type="entry name" value="2OG-FeII_Oxy_3"/>
    <property type="match status" value="1"/>
</dbReference>
<evidence type="ECO:0000256" key="2">
    <source>
        <dbReference type="ARBA" id="ARBA00022723"/>
    </source>
</evidence>
<keyword evidence="2" id="KW-0479">Metal-binding</keyword>
<gene>
    <name evidence="7" type="ORF">AKO1_013085</name>
</gene>
<sequence>MGNNNSQPDLKIEKKEEVFEKKEEVNAMGSIKCELFQDFTPTQCQVYSYEENNIWSVSNLLSAEECQELISQSESFGFVDALLSVGTRQIMRKDVRDNKRVIWDDIAFASQLYERVKHFVPEDCTIIEPVRGKDFKVSGCNERLRFYRYEAEERFRPHLDGCFSKKTETTQETSFLTCIVYLNDVNDGGETNFFKGIEVNYAVKPTLGSCLFFRHAGNLHEGAAISKDSTEKKYVLRTDIMYKKNL</sequence>
<dbReference type="GO" id="GO:0005783">
    <property type="term" value="C:endoplasmic reticulum"/>
    <property type="evidence" value="ECO:0007669"/>
    <property type="project" value="TreeGrafter"/>
</dbReference>
<dbReference type="GO" id="GO:0004656">
    <property type="term" value="F:procollagen-proline 4-dioxygenase activity"/>
    <property type="evidence" value="ECO:0007669"/>
    <property type="project" value="TreeGrafter"/>
</dbReference>
<proteinExistence type="predicted"/>
<dbReference type="PANTHER" id="PTHR10869:SF246">
    <property type="entry name" value="TRANSMEMBRANE PROLYL 4-HYDROXYLASE"/>
    <property type="match status" value="1"/>
</dbReference>
<organism evidence="7 8">
    <name type="scientific">Acrasis kona</name>
    <dbReference type="NCBI Taxonomy" id="1008807"/>
    <lineage>
        <taxon>Eukaryota</taxon>
        <taxon>Discoba</taxon>
        <taxon>Heterolobosea</taxon>
        <taxon>Tetramitia</taxon>
        <taxon>Eutetramitia</taxon>
        <taxon>Acrasidae</taxon>
        <taxon>Acrasis</taxon>
    </lineage>
</organism>